<proteinExistence type="predicted"/>
<protein>
    <recommendedName>
        <fullName evidence="1">Glycerol-3-phosphate dehydrogenase NAD-dependent N-terminal domain-containing protein</fullName>
    </recommendedName>
</protein>
<reference evidence="2" key="1">
    <citation type="journal article" date="2014" name="Front. Microbiol.">
        <title>High frequency of phylogenetically diverse reductive dehalogenase-homologous genes in deep subseafloor sedimentary metagenomes.</title>
        <authorList>
            <person name="Kawai M."/>
            <person name="Futagami T."/>
            <person name="Toyoda A."/>
            <person name="Takaki Y."/>
            <person name="Nishi S."/>
            <person name="Hori S."/>
            <person name="Arai W."/>
            <person name="Tsubouchi T."/>
            <person name="Morono Y."/>
            <person name="Uchiyama I."/>
            <person name="Ito T."/>
            <person name="Fujiyama A."/>
            <person name="Inagaki F."/>
            <person name="Takami H."/>
        </authorList>
    </citation>
    <scope>NUCLEOTIDE SEQUENCE</scope>
    <source>
        <strain evidence="2">Expedition CK06-06</strain>
    </source>
</reference>
<dbReference type="EMBL" id="BARS01018615">
    <property type="protein sequence ID" value="GAF96421.1"/>
    <property type="molecule type" value="Genomic_DNA"/>
</dbReference>
<dbReference type="InterPro" id="IPR011128">
    <property type="entry name" value="G3P_DH_NAD-dep_N"/>
</dbReference>
<name>X0UAR9_9ZZZZ</name>
<organism evidence="2">
    <name type="scientific">marine sediment metagenome</name>
    <dbReference type="NCBI Taxonomy" id="412755"/>
    <lineage>
        <taxon>unclassified sequences</taxon>
        <taxon>metagenomes</taxon>
        <taxon>ecological metagenomes</taxon>
    </lineage>
</organism>
<dbReference type="SUPFAM" id="SSF51735">
    <property type="entry name" value="NAD(P)-binding Rossmann-fold domains"/>
    <property type="match status" value="1"/>
</dbReference>
<dbReference type="GO" id="GO:0046168">
    <property type="term" value="P:glycerol-3-phosphate catabolic process"/>
    <property type="evidence" value="ECO:0007669"/>
    <property type="project" value="InterPro"/>
</dbReference>
<feature type="domain" description="Glycerol-3-phosphate dehydrogenase NAD-dependent N-terminal" evidence="1">
    <location>
        <begin position="6"/>
        <end position="108"/>
    </location>
</feature>
<dbReference type="GO" id="GO:0051287">
    <property type="term" value="F:NAD binding"/>
    <property type="evidence" value="ECO:0007669"/>
    <property type="project" value="InterPro"/>
</dbReference>
<dbReference type="Pfam" id="PF01210">
    <property type="entry name" value="NAD_Gly3P_dh_N"/>
    <property type="match status" value="1"/>
</dbReference>
<evidence type="ECO:0000259" key="1">
    <source>
        <dbReference type="Pfam" id="PF01210"/>
    </source>
</evidence>
<gene>
    <name evidence="2" type="ORF">S01H1_30274</name>
</gene>
<evidence type="ECO:0000313" key="2">
    <source>
        <dbReference type="EMBL" id="GAF96421.1"/>
    </source>
</evidence>
<dbReference type="Gene3D" id="3.40.50.720">
    <property type="entry name" value="NAD(P)-binding Rossmann-like Domain"/>
    <property type="match status" value="1"/>
</dbReference>
<accession>X0UAR9</accession>
<dbReference type="GO" id="GO:0016616">
    <property type="term" value="F:oxidoreductase activity, acting on the CH-OH group of donors, NAD or NADP as acceptor"/>
    <property type="evidence" value="ECO:0007669"/>
    <property type="project" value="InterPro"/>
</dbReference>
<dbReference type="InterPro" id="IPR036291">
    <property type="entry name" value="NAD(P)-bd_dom_sf"/>
</dbReference>
<sequence length="113" mass="12271">MIDIKKVAVLGGGAVALATSAELISAGFTVNMFELPEFRENIKSLMNEKRIEFSGVIGNGFTDLNLVTTEAEKALYDVGLIILAVPAFGHQAFVEACVPYLQNEQIFLIETAY</sequence>
<dbReference type="AlphaFoldDB" id="X0UAR9"/>
<feature type="non-terminal residue" evidence="2">
    <location>
        <position position="113"/>
    </location>
</feature>
<comment type="caution">
    <text evidence="2">The sequence shown here is derived from an EMBL/GenBank/DDBJ whole genome shotgun (WGS) entry which is preliminary data.</text>
</comment>